<gene>
    <name evidence="3" type="ORF">QVD17_13111</name>
</gene>
<dbReference type="EMBL" id="JAUHHV010000003">
    <property type="protein sequence ID" value="KAK1430403.1"/>
    <property type="molecule type" value="Genomic_DNA"/>
</dbReference>
<dbReference type="SMART" id="SM00061">
    <property type="entry name" value="MATH"/>
    <property type="match status" value="1"/>
</dbReference>
<evidence type="ECO:0000313" key="4">
    <source>
        <dbReference type="Proteomes" id="UP001229421"/>
    </source>
</evidence>
<evidence type="ECO:0000313" key="3">
    <source>
        <dbReference type="EMBL" id="KAK1430403.1"/>
    </source>
</evidence>
<dbReference type="InterPro" id="IPR055327">
    <property type="entry name" value="TRAF1A/B"/>
</dbReference>
<dbReference type="CDD" id="cd00121">
    <property type="entry name" value="MATH"/>
    <property type="match status" value="1"/>
</dbReference>
<dbReference type="InterPro" id="IPR008974">
    <property type="entry name" value="TRAF-like"/>
</dbReference>
<comment type="caution">
    <text evidence="3">The sequence shown here is derived from an EMBL/GenBank/DDBJ whole genome shotgun (WGS) entry which is preliminary data.</text>
</comment>
<dbReference type="PROSITE" id="PS50144">
    <property type="entry name" value="MATH"/>
    <property type="match status" value="1"/>
</dbReference>
<feature type="compositionally biased region" description="Basic and acidic residues" evidence="1">
    <location>
        <begin position="393"/>
        <end position="405"/>
    </location>
</feature>
<feature type="domain" description="MATH" evidence="2">
    <location>
        <begin position="35"/>
        <end position="157"/>
    </location>
</feature>
<dbReference type="Pfam" id="PF22486">
    <property type="entry name" value="MATH_2"/>
    <property type="match status" value="1"/>
</dbReference>
<dbReference type="Proteomes" id="UP001229421">
    <property type="component" value="Unassembled WGS sequence"/>
</dbReference>
<evidence type="ECO:0000259" key="2">
    <source>
        <dbReference type="PROSITE" id="PS50144"/>
    </source>
</evidence>
<evidence type="ECO:0000256" key="1">
    <source>
        <dbReference type="SAM" id="MobiDB-lite"/>
    </source>
</evidence>
<dbReference type="InterPro" id="IPR002083">
    <property type="entry name" value="MATH/TRAF_dom"/>
</dbReference>
<keyword evidence="4" id="KW-1185">Reference proteome</keyword>
<dbReference type="SUPFAM" id="SSF49599">
    <property type="entry name" value="TRAF domain-like"/>
    <property type="match status" value="1"/>
</dbReference>
<reference evidence="3" key="1">
    <citation type="journal article" date="2023" name="bioRxiv">
        <title>Improved chromosome-level genome assembly for marigold (Tagetes erecta).</title>
        <authorList>
            <person name="Jiang F."/>
            <person name="Yuan L."/>
            <person name="Wang S."/>
            <person name="Wang H."/>
            <person name="Xu D."/>
            <person name="Wang A."/>
            <person name="Fan W."/>
        </authorList>
    </citation>
    <scope>NUCLEOTIDE SEQUENCE</scope>
    <source>
        <strain evidence="3">WSJ</strain>
        <tissue evidence="3">Leaf</tissue>
    </source>
</reference>
<name>A0AAD8KZQ6_TARER</name>
<organism evidence="3 4">
    <name type="scientific">Tagetes erecta</name>
    <name type="common">African marigold</name>
    <dbReference type="NCBI Taxonomy" id="13708"/>
    <lineage>
        <taxon>Eukaryota</taxon>
        <taxon>Viridiplantae</taxon>
        <taxon>Streptophyta</taxon>
        <taxon>Embryophyta</taxon>
        <taxon>Tracheophyta</taxon>
        <taxon>Spermatophyta</taxon>
        <taxon>Magnoliopsida</taxon>
        <taxon>eudicotyledons</taxon>
        <taxon>Gunneridae</taxon>
        <taxon>Pentapetalae</taxon>
        <taxon>asterids</taxon>
        <taxon>campanulids</taxon>
        <taxon>Asterales</taxon>
        <taxon>Asteraceae</taxon>
        <taxon>Asteroideae</taxon>
        <taxon>Heliantheae alliance</taxon>
        <taxon>Tageteae</taxon>
        <taxon>Tagetes</taxon>
    </lineage>
</organism>
<proteinExistence type="predicted"/>
<feature type="region of interest" description="Disordered" evidence="1">
    <location>
        <begin position="384"/>
        <end position="437"/>
    </location>
</feature>
<dbReference type="PANTHER" id="PTHR47477:SF8">
    <property type="entry name" value="TNF RECEPTOR-ASSOCIATED FACTOR HOMOLOG 1A"/>
    <property type="match status" value="1"/>
</dbReference>
<dbReference type="AlphaFoldDB" id="A0AAD8KZQ6"/>
<dbReference type="Gene3D" id="2.60.210.10">
    <property type="entry name" value="Apoptosis, Tumor Necrosis Factor Receptor Associated Protein 2, Chain A"/>
    <property type="match status" value="1"/>
</dbReference>
<accession>A0AAD8KZQ6</accession>
<protein>
    <recommendedName>
        <fullName evidence="2">MATH domain-containing protein</fullName>
    </recommendedName>
</protein>
<sequence>MAGSSSEGPCFTSTLPPYWDTDDDRDCGQKPSALYGKYTWKIEKYSQINRRELRSNTFVVGGHEWYILIYPRGCDVCDHLSLFLCVANHEKLLPGWSHLAQFTISLVNKCPKRSKYSDTLHRFWRKEHDWGWKKFMETSKLFSEFVDDDTLTLKVQVQVIRDRADRPFRCLDRLYRIELMRVYMSNVEETCRRFVEEKRGRLGKLIEDKARWSSFCNFWSGLDQKSKCRMSREKSDSILKIVVKHFFIEKEVASTLVMDSLHSGLKALEDQNKNKKMKGKCDAEGAPFVRIESDTFILVDDVLLLLERAAVELMLPKDENGSKSRTMFGGSVEDSFEKDEMRLTELGRRVIEIFAVGHIFRHIEVAYGEAVSLKMQEELIREEASASGKKAKRASEKEKKSKCDKTPGSSSDKSKVSRSVEVLTKGVASMMPPSVDT</sequence>
<dbReference type="PANTHER" id="PTHR47477">
    <property type="entry name" value="TNF RECEPTOR-ASSOCIATED FACTOR HOMOLOG 1A"/>
    <property type="match status" value="1"/>
</dbReference>